<evidence type="ECO:0000256" key="1">
    <source>
        <dbReference type="SAM" id="SignalP"/>
    </source>
</evidence>
<dbReference type="Proteomes" id="UP000594464">
    <property type="component" value="Chromosome"/>
</dbReference>
<name>A0A7T0C087_9BACT</name>
<accession>A0A7T0C087</accession>
<reference evidence="3" key="1">
    <citation type="submission" date="2020-02" db="EMBL/GenBank/DDBJ databases">
        <title>Genomic and physiological characterization of two novel Nitrospinaceae genera.</title>
        <authorList>
            <person name="Mueller A.J."/>
            <person name="Jung M.-Y."/>
            <person name="Strachan C.R."/>
            <person name="Herbold C.W."/>
            <person name="Kirkegaard R.H."/>
            <person name="Daims H."/>
        </authorList>
    </citation>
    <scope>NUCLEOTIDE SEQUENCE [LARGE SCALE GENOMIC DNA]</scope>
</reference>
<evidence type="ECO:0000313" key="3">
    <source>
        <dbReference type="Proteomes" id="UP000594464"/>
    </source>
</evidence>
<dbReference type="KEGG" id="nva:G3M78_00670"/>
<feature type="chain" id="PRO_5032450411" evidence="1">
    <location>
        <begin position="31"/>
        <end position="164"/>
    </location>
</feature>
<dbReference type="AlphaFoldDB" id="A0A7T0C087"/>
<feature type="signal peptide" evidence="1">
    <location>
        <begin position="1"/>
        <end position="30"/>
    </location>
</feature>
<keyword evidence="1" id="KW-0732">Signal</keyword>
<gene>
    <name evidence="2" type="ORF">G3M78_00670</name>
</gene>
<evidence type="ECO:0000313" key="2">
    <source>
        <dbReference type="EMBL" id="QPJ63997.1"/>
    </source>
</evidence>
<dbReference type="EMBL" id="CP048620">
    <property type="protein sequence ID" value="QPJ63997.1"/>
    <property type="molecule type" value="Genomic_DNA"/>
</dbReference>
<sequence length="164" mass="17839">MTRLLKTGKGWIAAALMAWFCFALPSTTTAHSMHHDAGLFSNKHQAHAKDHTHAKDLTHAKHHAESKGPDTKAHCALHKRFNPGALCPHHISGNKTVVSLTNQCGNTSSKHPLAQSTAQTKAFLKADSLESSLLQSQPFFNPLKFVPLAHRTQGPPEPPPKLSI</sequence>
<proteinExistence type="predicted"/>
<organism evidence="2 3">
    <name type="scientific">Candidatus Nitrohelix vancouverensis</name>
    <dbReference type="NCBI Taxonomy" id="2705534"/>
    <lineage>
        <taxon>Bacteria</taxon>
        <taxon>Pseudomonadati</taxon>
        <taxon>Nitrospinota/Tectimicrobiota group</taxon>
        <taxon>Nitrospinota</taxon>
        <taxon>Nitrospinia</taxon>
        <taxon>Nitrospinales</taxon>
        <taxon>Nitrospinaceae</taxon>
        <taxon>Candidatus Nitrohelix</taxon>
    </lineage>
</organism>
<protein>
    <submittedName>
        <fullName evidence="2">Uncharacterized protein</fullName>
    </submittedName>
</protein>